<sequence>MPPHNSSTTHAPALNSNLFNILRPVDPTACPSSKDSIAQTAIPQRCKVDINCPPQPSNLVDDRMHRKPDQRYNSQRQRNVPRDHRNMNQRSKPTQAYNVDRPYVPPPRFQNRLPQSRPEPQGFCNPPPRPPSGLIAPCPKDTSTCSENDLLNAQLKHSLLELQKQPCNPNANTQPTTRPTPLSIPSKDCVLDHTLPLCRSPTIQLSNSRTVTSIPMEQCVKSLAVSSTQDVLSRPPTDPSSLVDSFEKKPQGSKTPQKQETDNSDFERHNAPSIPSRVVSPPPSEVSPSLVKLPSRKEADPVPPSPSTTGSSLASEDLLGGSFVVSSDTTFTSMESNDSWSRDSRKPWPSFNRRDETCRKWMYGRPCFRSPCPFLHGEKPQERTPSAPQAPQRSSPPQRSPNTTKTSASTTTARPSFSAPRNHNTSSGDAEPSHRPEVLYATTISDHIKVKFDQGFEVREVMTGFESRWVHLGNIPGNVTHHGLKKLLAPYQVETLNVPESSAKSVTVKVQFVSAAEAMKAVTGLHGSEFAKRSVSAKLAINNSLKGNTVITDTDVHLTWQCPQRVGYAGYATLKEAKTVIDTVNGFPMDYSIVSASLYDGVPAVGAYSVMFKPLPANTAEADLRKLGDAESIMLGRANYPSLDKATRFIRSKLEECGDITTFDILPPPFKDGMVKAWARFTSPAEAHAAQEYLDGRKFSSIGMTMLSCRHVVSMSHVLTHSSYRKMRQDLGWLRLSWQRRFGQSVSITERGNTRGLDDSPVFIRLSSERARLLSTLKYEFEQLLNGETVTLDKKPAWDDFFTGPAGLAFIAQLHRYYHGIQIQVQGTRRVISLWGPMNLRHRARQDIIRKVMELKSQQFWHIPLTGKLLGIFLSASLITLQETLGPENCFFQYQKHTLVVRGNESAFRVACQAVQTAQNQQGDETCASDAICPVCFNEAVVPMSLECGHKWCRTCLSGYLTSAVDTKMFPLRCLGDEATCTRNIPLSLARKLLPAGDFNAVLEASFWSYAHNRPDEFHHCPTPNCTQVYRSAPANAVLQCPSCLVRICASCHIESHDGLTCDERDVAEDGLFKEWTSSHDVKSCPGCKVPIERSEGCNHMTCIRCQTHICWQCLATFPNGAGIYDHMRAKHGGIGL</sequence>
<dbReference type="GO" id="GO:0000151">
    <property type="term" value="C:ubiquitin ligase complex"/>
    <property type="evidence" value="ECO:0007669"/>
    <property type="project" value="TreeGrafter"/>
</dbReference>
<evidence type="ECO:0000256" key="2">
    <source>
        <dbReference type="ARBA" id="ARBA00022679"/>
    </source>
</evidence>
<dbReference type="InterPro" id="IPR018957">
    <property type="entry name" value="Znf_C3HC4_RING-type"/>
</dbReference>
<dbReference type="InterPro" id="IPR013083">
    <property type="entry name" value="Znf_RING/FYVE/PHD"/>
</dbReference>
<evidence type="ECO:0000256" key="6">
    <source>
        <dbReference type="ARBA" id="ARBA00022786"/>
    </source>
</evidence>
<dbReference type="Gene3D" id="3.30.70.330">
    <property type="match status" value="1"/>
</dbReference>
<feature type="compositionally biased region" description="Low complexity" evidence="9">
    <location>
        <begin position="322"/>
        <end position="333"/>
    </location>
</feature>
<feature type="compositionally biased region" description="Basic and acidic residues" evidence="9">
    <location>
        <begin position="257"/>
        <end position="270"/>
    </location>
</feature>
<dbReference type="Pfam" id="PF01485">
    <property type="entry name" value="IBR"/>
    <property type="match status" value="1"/>
</dbReference>
<accession>A0A0D0E7P1</accession>
<dbReference type="Gene3D" id="1.20.120.1750">
    <property type="match status" value="1"/>
</dbReference>
<evidence type="ECO:0000259" key="10">
    <source>
        <dbReference type="PROSITE" id="PS50089"/>
    </source>
</evidence>
<gene>
    <name evidence="13" type="ORF">PAXRUDRAFT_12185</name>
</gene>
<protein>
    <submittedName>
        <fullName evidence="13">Uncharacterized protein</fullName>
    </submittedName>
</protein>
<proteinExistence type="predicted"/>
<dbReference type="InterPro" id="IPR013087">
    <property type="entry name" value="Znf_C2H2_type"/>
</dbReference>
<dbReference type="Pfam" id="PF00097">
    <property type="entry name" value="zf-C3HC4"/>
    <property type="match status" value="1"/>
</dbReference>
<feature type="region of interest" description="Disordered" evidence="9">
    <location>
        <begin position="165"/>
        <end position="185"/>
    </location>
</feature>
<keyword evidence="6" id="KW-0833">Ubl conjugation pathway</keyword>
<dbReference type="SMART" id="SM00184">
    <property type="entry name" value="RING"/>
    <property type="match status" value="1"/>
</dbReference>
<dbReference type="CDD" id="cd22585">
    <property type="entry name" value="Rcat_RBR_DEAH12-like"/>
    <property type="match status" value="1"/>
</dbReference>
<dbReference type="SUPFAM" id="SSF57850">
    <property type="entry name" value="RING/U-box"/>
    <property type="match status" value="2"/>
</dbReference>
<dbReference type="PROSITE" id="PS00028">
    <property type="entry name" value="ZINC_FINGER_C2H2_1"/>
    <property type="match status" value="1"/>
</dbReference>
<evidence type="ECO:0000259" key="12">
    <source>
        <dbReference type="PROSITE" id="PS51873"/>
    </source>
</evidence>
<dbReference type="CDD" id="cd20335">
    <property type="entry name" value="BRcat_RBR"/>
    <property type="match status" value="1"/>
</dbReference>
<dbReference type="InterPro" id="IPR044066">
    <property type="entry name" value="TRIAD_supradom"/>
</dbReference>
<feature type="domain" description="C3H1-type" evidence="11">
    <location>
        <begin position="352"/>
        <end position="379"/>
    </location>
</feature>
<dbReference type="GO" id="GO:0003676">
    <property type="term" value="F:nucleic acid binding"/>
    <property type="evidence" value="ECO:0007669"/>
    <property type="project" value="InterPro"/>
</dbReference>
<feature type="compositionally biased region" description="Polar residues" evidence="9">
    <location>
        <begin position="88"/>
        <end position="97"/>
    </location>
</feature>
<evidence type="ECO:0000256" key="5">
    <source>
        <dbReference type="ARBA" id="ARBA00022771"/>
    </source>
</evidence>
<feature type="compositionally biased region" description="Low complexity" evidence="9">
    <location>
        <begin position="385"/>
        <end position="420"/>
    </location>
</feature>
<dbReference type="AlphaFoldDB" id="A0A0D0E7P1"/>
<dbReference type="EMBL" id="KN825123">
    <property type="protein sequence ID" value="KIK94205.1"/>
    <property type="molecule type" value="Genomic_DNA"/>
</dbReference>
<evidence type="ECO:0000256" key="9">
    <source>
        <dbReference type="SAM" id="MobiDB-lite"/>
    </source>
</evidence>
<dbReference type="InterPro" id="IPR002867">
    <property type="entry name" value="IBR_dom"/>
</dbReference>
<dbReference type="GO" id="GO:0008270">
    <property type="term" value="F:zinc ion binding"/>
    <property type="evidence" value="ECO:0007669"/>
    <property type="project" value="UniProtKB-KW"/>
</dbReference>
<dbReference type="GO" id="GO:0097039">
    <property type="term" value="P:protein linear polyubiquitination"/>
    <property type="evidence" value="ECO:0007669"/>
    <property type="project" value="TreeGrafter"/>
</dbReference>
<feature type="zinc finger region" description="C3H1-type" evidence="8">
    <location>
        <begin position="352"/>
        <end position="379"/>
    </location>
</feature>
<feature type="compositionally biased region" description="Polar residues" evidence="9">
    <location>
        <begin position="165"/>
        <end position="180"/>
    </location>
</feature>
<keyword evidence="7 8" id="KW-0862">Zinc</keyword>
<dbReference type="InterPro" id="IPR012677">
    <property type="entry name" value="Nucleotide-bd_a/b_plait_sf"/>
</dbReference>
<dbReference type="Pfam" id="PF22191">
    <property type="entry name" value="IBR_1"/>
    <property type="match status" value="1"/>
</dbReference>
<dbReference type="CDD" id="cd00590">
    <property type="entry name" value="RRM_SF"/>
    <property type="match status" value="1"/>
</dbReference>
<dbReference type="PROSITE" id="PS51873">
    <property type="entry name" value="TRIAD"/>
    <property type="match status" value="1"/>
</dbReference>
<feature type="region of interest" description="Disordered" evidence="9">
    <location>
        <begin position="374"/>
        <end position="435"/>
    </location>
</feature>
<dbReference type="PANTHER" id="PTHR22770:SF13">
    <property type="entry name" value="RING-TYPE DOMAIN-CONTAINING PROTEIN"/>
    <property type="match status" value="1"/>
</dbReference>
<dbReference type="HOGENOM" id="CLU_004235_1_0_1"/>
<keyword evidence="14" id="KW-1185">Reference proteome</keyword>
<feature type="region of interest" description="Disordered" evidence="9">
    <location>
        <begin position="48"/>
        <end position="140"/>
    </location>
</feature>
<evidence type="ECO:0000256" key="4">
    <source>
        <dbReference type="ARBA" id="ARBA00022737"/>
    </source>
</evidence>
<dbReference type="PROSITE" id="PS50089">
    <property type="entry name" value="ZF_RING_2"/>
    <property type="match status" value="1"/>
</dbReference>
<dbReference type="InterPro" id="IPR000571">
    <property type="entry name" value="Znf_CCCH"/>
</dbReference>
<reference evidence="14" key="2">
    <citation type="submission" date="2015-01" db="EMBL/GenBank/DDBJ databases">
        <title>Evolutionary Origins and Diversification of the Mycorrhizal Mutualists.</title>
        <authorList>
            <consortium name="DOE Joint Genome Institute"/>
            <consortium name="Mycorrhizal Genomics Consortium"/>
            <person name="Kohler A."/>
            <person name="Kuo A."/>
            <person name="Nagy L.G."/>
            <person name="Floudas D."/>
            <person name="Copeland A."/>
            <person name="Barry K.W."/>
            <person name="Cichocki N."/>
            <person name="Veneault-Fourrey C."/>
            <person name="LaButti K."/>
            <person name="Lindquist E.A."/>
            <person name="Lipzen A."/>
            <person name="Lundell T."/>
            <person name="Morin E."/>
            <person name="Murat C."/>
            <person name="Riley R."/>
            <person name="Ohm R."/>
            <person name="Sun H."/>
            <person name="Tunlid A."/>
            <person name="Henrissat B."/>
            <person name="Grigoriev I.V."/>
            <person name="Hibbett D.S."/>
            <person name="Martin F."/>
        </authorList>
    </citation>
    <scope>NUCLEOTIDE SEQUENCE [LARGE SCALE GENOMIC DNA]</scope>
    <source>
        <strain evidence="14">Ve08.2h10</strain>
    </source>
</reference>
<keyword evidence="4" id="KW-0677">Repeat</keyword>
<evidence type="ECO:0000256" key="3">
    <source>
        <dbReference type="ARBA" id="ARBA00022723"/>
    </source>
</evidence>
<evidence type="ECO:0000256" key="1">
    <source>
        <dbReference type="ARBA" id="ARBA00004906"/>
    </source>
</evidence>
<keyword evidence="2" id="KW-0808">Transferase</keyword>
<keyword evidence="5 8" id="KW-0863">Zinc-finger</keyword>
<dbReference type="InParanoid" id="A0A0D0E7P1"/>
<feature type="compositionally biased region" description="Basic and acidic residues" evidence="9">
    <location>
        <begin position="60"/>
        <end position="70"/>
    </location>
</feature>
<reference evidence="13 14" key="1">
    <citation type="submission" date="2014-04" db="EMBL/GenBank/DDBJ databases">
        <authorList>
            <consortium name="DOE Joint Genome Institute"/>
            <person name="Kuo A."/>
            <person name="Kohler A."/>
            <person name="Jargeat P."/>
            <person name="Nagy L.G."/>
            <person name="Floudas D."/>
            <person name="Copeland A."/>
            <person name="Barry K.W."/>
            <person name="Cichocki N."/>
            <person name="Veneault-Fourrey C."/>
            <person name="LaButti K."/>
            <person name="Lindquist E.A."/>
            <person name="Lipzen A."/>
            <person name="Lundell T."/>
            <person name="Morin E."/>
            <person name="Murat C."/>
            <person name="Sun H."/>
            <person name="Tunlid A."/>
            <person name="Henrissat B."/>
            <person name="Grigoriev I.V."/>
            <person name="Hibbett D.S."/>
            <person name="Martin F."/>
            <person name="Nordberg H.P."/>
            <person name="Cantor M.N."/>
            <person name="Hua S.X."/>
        </authorList>
    </citation>
    <scope>NUCLEOTIDE SEQUENCE [LARGE SCALE GENOMIC DNA]</scope>
    <source>
        <strain evidence="13 14">Ve08.2h10</strain>
    </source>
</reference>
<feature type="domain" description="RING-type" evidence="12">
    <location>
        <begin position="929"/>
        <end position="1137"/>
    </location>
</feature>
<dbReference type="GO" id="GO:0043130">
    <property type="term" value="F:ubiquitin binding"/>
    <property type="evidence" value="ECO:0007669"/>
    <property type="project" value="TreeGrafter"/>
</dbReference>
<dbReference type="Proteomes" id="UP000054538">
    <property type="component" value="Unassembled WGS sequence"/>
</dbReference>
<organism evidence="13 14">
    <name type="scientific">Paxillus rubicundulus Ve08.2h10</name>
    <dbReference type="NCBI Taxonomy" id="930991"/>
    <lineage>
        <taxon>Eukaryota</taxon>
        <taxon>Fungi</taxon>
        <taxon>Dikarya</taxon>
        <taxon>Basidiomycota</taxon>
        <taxon>Agaricomycotina</taxon>
        <taxon>Agaricomycetes</taxon>
        <taxon>Agaricomycetidae</taxon>
        <taxon>Boletales</taxon>
        <taxon>Paxilineae</taxon>
        <taxon>Paxillaceae</taxon>
        <taxon>Paxillus</taxon>
    </lineage>
</organism>
<dbReference type="InterPro" id="IPR035979">
    <property type="entry name" value="RBD_domain_sf"/>
</dbReference>
<evidence type="ECO:0000313" key="14">
    <source>
        <dbReference type="Proteomes" id="UP000054538"/>
    </source>
</evidence>
<dbReference type="GO" id="GO:0004842">
    <property type="term" value="F:ubiquitin-protein transferase activity"/>
    <property type="evidence" value="ECO:0007669"/>
    <property type="project" value="TreeGrafter"/>
</dbReference>
<dbReference type="SUPFAM" id="SSF54928">
    <property type="entry name" value="RNA-binding domain, RBD"/>
    <property type="match status" value="1"/>
</dbReference>
<name>A0A0D0E7P1_9AGAM</name>
<dbReference type="PANTHER" id="PTHR22770">
    <property type="entry name" value="UBIQUITIN CONJUGATING ENZYME 7 INTERACTING PROTEIN-RELATED"/>
    <property type="match status" value="1"/>
</dbReference>
<dbReference type="GO" id="GO:0043161">
    <property type="term" value="P:proteasome-mediated ubiquitin-dependent protein catabolic process"/>
    <property type="evidence" value="ECO:0007669"/>
    <property type="project" value="TreeGrafter"/>
</dbReference>
<feature type="region of interest" description="Disordered" evidence="9">
    <location>
        <begin position="225"/>
        <end position="352"/>
    </location>
</feature>
<feature type="domain" description="RING-type" evidence="10">
    <location>
        <begin position="933"/>
        <end position="974"/>
    </location>
</feature>
<dbReference type="STRING" id="930991.A0A0D0E7P1"/>
<comment type="pathway">
    <text evidence="1">Protein modification; protein ubiquitination.</text>
</comment>
<dbReference type="Gene3D" id="3.30.40.10">
    <property type="entry name" value="Zinc/RING finger domain, C3HC4 (zinc finger)"/>
    <property type="match status" value="1"/>
</dbReference>
<dbReference type="InterPro" id="IPR051628">
    <property type="entry name" value="LUBAC_E3_Ligases"/>
</dbReference>
<evidence type="ECO:0000256" key="8">
    <source>
        <dbReference type="PROSITE-ProRule" id="PRU00723"/>
    </source>
</evidence>
<keyword evidence="3 8" id="KW-0479">Metal-binding</keyword>
<feature type="compositionally biased region" description="Basic and acidic residues" evidence="9">
    <location>
        <begin position="340"/>
        <end position="352"/>
    </location>
</feature>
<dbReference type="InterPro" id="IPR001841">
    <property type="entry name" value="Znf_RING"/>
</dbReference>
<evidence type="ECO:0000256" key="7">
    <source>
        <dbReference type="ARBA" id="ARBA00022833"/>
    </source>
</evidence>
<dbReference type="OrthoDB" id="10009520at2759"/>
<evidence type="ECO:0000313" key="13">
    <source>
        <dbReference type="EMBL" id="KIK94205.1"/>
    </source>
</evidence>
<dbReference type="PROSITE" id="PS50103">
    <property type="entry name" value="ZF_C3H1"/>
    <property type="match status" value="1"/>
</dbReference>
<evidence type="ECO:0000259" key="11">
    <source>
        <dbReference type="PROSITE" id="PS50103"/>
    </source>
</evidence>